<comment type="caution">
    <text evidence="2">The sequence shown here is derived from an EMBL/GenBank/DDBJ whole genome shotgun (WGS) entry which is preliminary data.</text>
</comment>
<keyword evidence="2" id="KW-0808">Transferase</keyword>
<accession>A0ABU0RA88</accession>
<name>A0ABU0RA88_9MICO</name>
<dbReference type="InterPro" id="IPR051531">
    <property type="entry name" value="N-acetyltransferase"/>
</dbReference>
<dbReference type="EC" id="2.3.1.267" evidence="2"/>
<organism evidence="2 3">
    <name type="scientific">Agromyces ramosus</name>
    <dbReference type="NCBI Taxonomy" id="33879"/>
    <lineage>
        <taxon>Bacteria</taxon>
        <taxon>Bacillati</taxon>
        <taxon>Actinomycetota</taxon>
        <taxon>Actinomycetes</taxon>
        <taxon>Micrococcales</taxon>
        <taxon>Microbacteriaceae</taxon>
        <taxon>Agromyces</taxon>
    </lineage>
</organism>
<dbReference type="EMBL" id="JAUSYY010000001">
    <property type="protein sequence ID" value="MDQ0894985.1"/>
    <property type="molecule type" value="Genomic_DNA"/>
</dbReference>
<keyword evidence="2" id="KW-0012">Acyltransferase</keyword>
<evidence type="ECO:0000259" key="1">
    <source>
        <dbReference type="PROSITE" id="PS51186"/>
    </source>
</evidence>
<reference evidence="2 3" key="1">
    <citation type="submission" date="2023-07" db="EMBL/GenBank/DDBJ databases">
        <title>Comparative genomics of wheat-associated soil bacteria to identify genetic determinants of phenazine resistance.</title>
        <authorList>
            <person name="Mouncey N."/>
        </authorList>
    </citation>
    <scope>NUCLEOTIDE SEQUENCE [LARGE SCALE GENOMIC DNA]</scope>
    <source>
        <strain evidence="2 3">V3I3</strain>
    </source>
</reference>
<evidence type="ECO:0000313" key="3">
    <source>
        <dbReference type="Proteomes" id="UP001239083"/>
    </source>
</evidence>
<dbReference type="SUPFAM" id="SSF55729">
    <property type="entry name" value="Acyl-CoA N-acyltransferases (Nat)"/>
    <property type="match status" value="1"/>
</dbReference>
<dbReference type="Proteomes" id="UP001239083">
    <property type="component" value="Unassembled WGS sequence"/>
</dbReference>
<dbReference type="Gene3D" id="3.40.630.30">
    <property type="match status" value="1"/>
</dbReference>
<protein>
    <submittedName>
        <fullName evidence="2">Ribosomal-protein-alanine N-acetyltransferase</fullName>
        <ecNumber evidence="2">2.3.1.267</ecNumber>
    </submittedName>
</protein>
<keyword evidence="3" id="KW-1185">Reference proteome</keyword>
<dbReference type="Pfam" id="PF13302">
    <property type="entry name" value="Acetyltransf_3"/>
    <property type="match status" value="1"/>
</dbReference>
<dbReference type="PANTHER" id="PTHR43792">
    <property type="entry name" value="GNAT FAMILY, PUTATIVE (AFU_ORTHOLOGUE AFUA_3G00765)-RELATED-RELATED"/>
    <property type="match status" value="1"/>
</dbReference>
<dbReference type="InterPro" id="IPR000182">
    <property type="entry name" value="GNAT_dom"/>
</dbReference>
<sequence>MSLRTHVRLVPATVPLLNALNEDRARFGELIGSPVPDGWPEFPEAIGFTLEHVQNSQEADRVWSMQFFVDAASGRLLGSGGFAAPPVDRTVEIGYEVAPAFRGQGFGAAAAQALVERAVASGEVDHVVAHTLPGPNASTGVLVSLGFEHVADQADPEVGAVWEWRWTRPAAR</sequence>
<dbReference type="PANTHER" id="PTHR43792:SF1">
    <property type="entry name" value="N-ACETYLTRANSFERASE DOMAIN-CONTAINING PROTEIN"/>
    <property type="match status" value="1"/>
</dbReference>
<evidence type="ECO:0000313" key="2">
    <source>
        <dbReference type="EMBL" id="MDQ0894985.1"/>
    </source>
</evidence>
<dbReference type="PROSITE" id="PS51186">
    <property type="entry name" value="GNAT"/>
    <property type="match status" value="1"/>
</dbReference>
<dbReference type="InterPro" id="IPR016181">
    <property type="entry name" value="Acyl_CoA_acyltransferase"/>
</dbReference>
<dbReference type="GO" id="GO:0008999">
    <property type="term" value="F:protein-N-terminal-alanine acetyltransferase activity"/>
    <property type="evidence" value="ECO:0007669"/>
    <property type="project" value="UniProtKB-EC"/>
</dbReference>
<gene>
    <name evidence="2" type="ORF">QFZ26_002540</name>
</gene>
<proteinExistence type="predicted"/>
<dbReference type="RefSeq" id="WP_307042675.1">
    <property type="nucleotide sequence ID" value="NZ_JAUSYY010000001.1"/>
</dbReference>
<feature type="domain" description="N-acetyltransferase" evidence="1">
    <location>
        <begin position="12"/>
        <end position="168"/>
    </location>
</feature>